<dbReference type="PRINTS" id="PR00033">
    <property type="entry name" value="HTHASNC"/>
</dbReference>
<dbReference type="InterPro" id="IPR011008">
    <property type="entry name" value="Dimeric_a/b-barrel"/>
</dbReference>
<evidence type="ECO:0000256" key="2">
    <source>
        <dbReference type="ARBA" id="ARBA00023125"/>
    </source>
</evidence>
<dbReference type="PROSITE" id="PS00519">
    <property type="entry name" value="HTH_ASNC_1"/>
    <property type="match status" value="1"/>
</dbReference>
<dbReference type="InterPro" id="IPR019887">
    <property type="entry name" value="Tscrpt_reg_AsnC/Lrp_C"/>
</dbReference>
<dbReference type="InterPro" id="IPR019885">
    <property type="entry name" value="Tscrpt_reg_HTH_AsnC-type_CS"/>
</dbReference>
<dbReference type="GO" id="GO:0005829">
    <property type="term" value="C:cytosol"/>
    <property type="evidence" value="ECO:0007669"/>
    <property type="project" value="TreeGrafter"/>
</dbReference>
<dbReference type="Gene3D" id="1.10.10.10">
    <property type="entry name" value="Winged helix-like DNA-binding domain superfamily/Winged helix DNA-binding domain"/>
    <property type="match status" value="1"/>
</dbReference>
<dbReference type="GO" id="GO:0006355">
    <property type="term" value="P:regulation of DNA-templated transcription"/>
    <property type="evidence" value="ECO:0007669"/>
    <property type="project" value="UniProtKB-ARBA"/>
</dbReference>
<dbReference type="Pfam" id="PF01037">
    <property type="entry name" value="AsnC_trans_reg"/>
    <property type="match status" value="1"/>
</dbReference>
<reference evidence="5 6" key="1">
    <citation type="submission" date="2019-08" db="EMBL/GenBank/DDBJ databases">
        <authorList>
            <person name="Peeters C."/>
        </authorList>
    </citation>
    <scope>NUCLEOTIDE SEQUENCE [LARGE SCALE GENOMIC DNA]</scope>
    <source>
        <strain evidence="5 6">LMG 31108</strain>
    </source>
</reference>
<feature type="domain" description="HTH asnC-type" evidence="4">
    <location>
        <begin position="3"/>
        <end position="63"/>
    </location>
</feature>
<keyword evidence="2" id="KW-0238">DNA-binding</keyword>
<dbReference type="PANTHER" id="PTHR30154:SF34">
    <property type="entry name" value="TRANSCRIPTIONAL REGULATOR AZLB"/>
    <property type="match status" value="1"/>
</dbReference>
<sequence>MNLDQIDLKIIECLRRNARCTNVELGEQVGLSASACARRIQSLEEEGIIRGYTAVINTSASEHLRPVFLRIKLASSTEDCLKKFEKAIRTCAEVRECFLVTGASDYLLRIEISGFEDFERIHKEVLTRLPGVSSIESSFIIRNVFSYK</sequence>
<dbReference type="SUPFAM" id="SSF46785">
    <property type="entry name" value="Winged helix' DNA-binding domain"/>
    <property type="match status" value="1"/>
</dbReference>
<dbReference type="EMBL" id="CABPSB010000009">
    <property type="protein sequence ID" value="VVE16772.1"/>
    <property type="molecule type" value="Genomic_DNA"/>
</dbReference>
<evidence type="ECO:0000313" key="6">
    <source>
        <dbReference type="Proteomes" id="UP000406256"/>
    </source>
</evidence>
<evidence type="ECO:0000259" key="4">
    <source>
        <dbReference type="PROSITE" id="PS50956"/>
    </source>
</evidence>
<dbReference type="InterPro" id="IPR019888">
    <property type="entry name" value="Tscrpt_reg_AsnC-like"/>
</dbReference>
<dbReference type="PANTHER" id="PTHR30154">
    <property type="entry name" value="LEUCINE-RESPONSIVE REGULATORY PROTEIN"/>
    <property type="match status" value="1"/>
</dbReference>
<accession>A0A5E4VWE3</accession>
<dbReference type="OrthoDB" id="8526125at2"/>
<dbReference type="SMART" id="SM00344">
    <property type="entry name" value="HTH_ASNC"/>
    <property type="match status" value="1"/>
</dbReference>
<gene>
    <name evidence="5" type="ORF">PAN31108_02912</name>
</gene>
<dbReference type="InterPro" id="IPR011991">
    <property type="entry name" value="ArsR-like_HTH"/>
</dbReference>
<proteinExistence type="predicted"/>
<dbReference type="FunFam" id="1.10.10.10:FF:000186">
    <property type="entry name" value="AsnC family transcriptional regulator"/>
    <property type="match status" value="1"/>
</dbReference>
<evidence type="ECO:0000256" key="1">
    <source>
        <dbReference type="ARBA" id="ARBA00023015"/>
    </source>
</evidence>
<evidence type="ECO:0000313" key="5">
    <source>
        <dbReference type="EMBL" id="VVE16772.1"/>
    </source>
</evidence>
<dbReference type="Pfam" id="PF13412">
    <property type="entry name" value="HTH_24"/>
    <property type="match status" value="1"/>
</dbReference>
<evidence type="ECO:0000256" key="3">
    <source>
        <dbReference type="ARBA" id="ARBA00023163"/>
    </source>
</evidence>
<dbReference type="InterPro" id="IPR000485">
    <property type="entry name" value="AsnC-type_HTH_dom"/>
</dbReference>
<name>A0A5E4VWE3_9BURK</name>
<dbReference type="PROSITE" id="PS50956">
    <property type="entry name" value="HTH_ASNC_2"/>
    <property type="match status" value="1"/>
</dbReference>
<keyword evidence="3" id="KW-0804">Transcription</keyword>
<keyword evidence="1" id="KW-0805">Transcription regulation</keyword>
<dbReference type="SUPFAM" id="SSF54909">
    <property type="entry name" value="Dimeric alpha+beta barrel"/>
    <property type="match status" value="1"/>
</dbReference>
<dbReference type="CDD" id="cd00090">
    <property type="entry name" value="HTH_ARSR"/>
    <property type="match status" value="1"/>
</dbReference>
<dbReference type="InterPro" id="IPR036388">
    <property type="entry name" value="WH-like_DNA-bd_sf"/>
</dbReference>
<dbReference type="Proteomes" id="UP000406256">
    <property type="component" value="Unassembled WGS sequence"/>
</dbReference>
<dbReference type="AlphaFoldDB" id="A0A5E4VWE3"/>
<protein>
    <submittedName>
        <fullName evidence="5">ArsR family transcriptional regulator</fullName>
    </submittedName>
</protein>
<dbReference type="Gene3D" id="3.30.70.920">
    <property type="match status" value="1"/>
</dbReference>
<organism evidence="5 6">
    <name type="scientific">Pandoraea anhela</name>
    <dbReference type="NCBI Taxonomy" id="2508295"/>
    <lineage>
        <taxon>Bacteria</taxon>
        <taxon>Pseudomonadati</taxon>
        <taxon>Pseudomonadota</taxon>
        <taxon>Betaproteobacteria</taxon>
        <taxon>Burkholderiales</taxon>
        <taxon>Burkholderiaceae</taxon>
        <taxon>Pandoraea</taxon>
    </lineage>
</organism>
<dbReference type="RefSeq" id="WP_150669526.1">
    <property type="nucleotide sequence ID" value="NZ_CABPSB010000009.1"/>
</dbReference>
<dbReference type="GO" id="GO:0043565">
    <property type="term" value="F:sequence-specific DNA binding"/>
    <property type="evidence" value="ECO:0007669"/>
    <property type="project" value="InterPro"/>
</dbReference>
<dbReference type="InterPro" id="IPR036390">
    <property type="entry name" value="WH_DNA-bd_sf"/>
</dbReference>
<keyword evidence="6" id="KW-1185">Reference proteome</keyword>
<dbReference type="GO" id="GO:0043200">
    <property type="term" value="P:response to amino acid"/>
    <property type="evidence" value="ECO:0007669"/>
    <property type="project" value="TreeGrafter"/>
</dbReference>